<keyword evidence="2" id="KW-1185">Reference proteome</keyword>
<dbReference type="Proteomes" id="UP000032142">
    <property type="component" value="Unassembled WGS sequence"/>
</dbReference>
<gene>
    <name evidence="1" type="ORF">F383_35473</name>
</gene>
<evidence type="ECO:0000313" key="2">
    <source>
        <dbReference type="Proteomes" id="UP000032142"/>
    </source>
</evidence>
<proteinExistence type="predicted"/>
<dbReference type="EMBL" id="KN450580">
    <property type="protein sequence ID" value="KHG29568.1"/>
    <property type="molecule type" value="Genomic_DNA"/>
</dbReference>
<sequence length="22" mass="2432">MISALTVVPRLEGRPEIVGRTH</sequence>
<accession>A0A0B0PSX7</accession>
<dbReference type="AlphaFoldDB" id="A0A0B0PSX7"/>
<name>A0A0B0PSX7_GOSAR</name>
<reference evidence="2" key="1">
    <citation type="submission" date="2014-09" db="EMBL/GenBank/DDBJ databases">
        <authorList>
            <person name="Mudge J."/>
            <person name="Ramaraj T."/>
            <person name="Lindquist I.E."/>
            <person name="Bharti A.K."/>
            <person name="Sundararajan A."/>
            <person name="Cameron C.T."/>
            <person name="Woodward J.E."/>
            <person name="May G.D."/>
            <person name="Brubaker C."/>
            <person name="Broadhvest J."/>
            <person name="Wilkins T.A."/>
        </authorList>
    </citation>
    <scope>NUCLEOTIDE SEQUENCE</scope>
    <source>
        <strain evidence="2">cv. AKA8401</strain>
    </source>
</reference>
<protein>
    <submittedName>
        <fullName evidence="1">Uncharacterized protein</fullName>
    </submittedName>
</protein>
<organism evidence="1 2">
    <name type="scientific">Gossypium arboreum</name>
    <name type="common">Tree cotton</name>
    <name type="synonym">Gossypium nanking</name>
    <dbReference type="NCBI Taxonomy" id="29729"/>
    <lineage>
        <taxon>Eukaryota</taxon>
        <taxon>Viridiplantae</taxon>
        <taxon>Streptophyta</taxon>
        <taxon>Embryophyta</taxon>
        <taxon>Tracheophyta</taxon>
        <taxon>Spermatophyta</taxon>
        <taxon>Magnoliopsida</taxon>
        <taxon>eudicotyledons</taxon>
        <taxon>Gunneridae</taxon>
        <taxon>Pentapetalae</taxon>
        <taxon>rosids</taxon>
        <taxon>malvids</taxon>
        <taxon>Malvales</taxon>
        <taxon>Malvaceae</taxon>
        <taxon>Malvoideae</taxon>
        <taxon>Gossypium</taxon>
    </lineage>
</organism>
<evidence type="ECO:0000313" key="1">
    <source>
        <dbReference type="EMBL" id="KHG29568.1"/>
    </source>
</evidence>